<comment type="caution">
    <text evidence="4">The sequence shown here is derived from an EMBL/GenBank/DDBJ whole genome shotgun (WGS) entry which is preliminary data.</text>
</comment>
<dbReference type="PANTHER" id="PTHR47842">
    <property type="entry name" value="EXPRESSED PROTEIN"/>
    <property type="match status" value="1"/>
</dbReference>
<name>A0AAD3Y933_9TREE</name>
<dbReference type="EMBL" id="BTCM01000001">
    <property type="protein sequence ID" value="GMK54501.1"/>
    <property type="molecule type" value="Genomic_DNA"/>
</dbReference>
<evidence type="ECO:0000313" key="4">
    <source>
        <dbReference type="EMBL" id="GMK54501.1"/>
    </source>
</evidence>
<dbReference type="SUPFAM" id="SSF53474">
    <property type="entry name" value="alpha/beta-Hydrolases"/>
    <property type="match status" value="1"/>
</dbReference>
<feature type="compositionally biased region" description="Acidic residues" evidence="2">
    <location>
        <begin position="194"/>
        <end position="203"/>
    </location>
</feature>
<reference evidence="4" key="2">
    <citation type="submission" date="2023-06" db="EMBL/GenBank/DDBJ databases">
        <authorList>
            <person name="Kobayashi Y."/>
            <person name="Kayamori A."/>
            <person name="Aoki K."/>
            <person name="Shiwa Y."/>
            <person name="Fujita N."/>
            <person name="Sugita T."/>
            <person name="Iwasaki W."/>
            <person name="Tanaka N."/>
            <person name="Takashima M."/>
        </authorList>
    </citation>
    <scope>NUCLEOTIDE SEQUENCE</scope>
    <source>
        <strain evidence="4">HIS016</strain>
    </source>
</reference>
<organism evidence="4 5">
    <name type="scientific">Cutaneotrichosporon spelunceum</name>
    <dbReference type="NCBI Taxonomy" id="1672016"/>
    <lineage>
        <taxon>Eukaryota</taxon>
        <taxon>Fungi</taxon>
        <taxon>Dikarya</taxon>
        <taxon>Basidiomycota</taxon>
        <taxon>Agaricomycotina</taxon>
        <taxon>Tremellomycetes</taxon>
        <taxon>Trichosporonales</taxon>
        <taxon>Trichosporonaceae</taxon>
        <taxon>Cutaneotrichosporon</taxon>
    </lineage>
</organism>
<gene>
    <name evidence="4" type="ORF">CspeluHIS016_0110870</name>
</gene>
<proteinExistence type="inferred from homology"/>
<dbReference type="AlphaFoldDB" id="A0AAD3Y933"/>
<reference evidence="4" key="1">
    <citation type="journal article" date="2023" name="BMC Genomics">
        <title>Chromosome-level genome assemblies of Cutaneotrichosporon spp. (Trichosporonales, Basidiomycota) reveal imbalanced evolution between nucleotide sequences and chromosome synteny.</title>
        <authorList>
            <person name="Kobayashi Y."/>
            <person name="Kayamori A."/>
            <person name="Aoki K."/>
            <person name="Shiwa Y."/>
            <person name="Matsutani M."/>
            <person name="Fujita N."/>
            <person name="Sugita T."/>
            <person name="Iwasaki W."/>
            <person name="Tanaka N."/>
            <person name="Takashima M."/>
        </authorList>
    </citation>
    <scope>NUCLEOTIDE SEQUENCE</scope>
    <source>
        <strain evidence="4">HIS016</strain>
    </source>
</reference>
<accession>A0AAD3Y933</accession>
<evidence type="ECO:0000259" key="3">
    <source>
        <dbReference type="Pfam" id="PF05057"/>
    </source>
</evidence>
<feature type="region of interest" description="Disordered" evidence="2">
    <location>
        <begin position="182"/>
        <end position="217"/>
    </location>
</feature>
<dbReference type="Pfam" id="PF05057">
    <property type="entry name" value="DUF676"/>
    <property type="match status" value="1"/>
</dbReference>
<evidence type="ECO:0000256" key="2">
    <source>
        <dbReference type="SAM" id="MobiDB-lite"/>
    </source>
</evidence>
<dbReference type="PANTHER" id="PTHR47842:SF1">
    <property type="entry name" value="DUF676 DOMAIN-CONTAINING PROTEIN"/>
    <property type="match status" value="1"/>
</dbReference>
<dbReference type="Gene3D" id="3.40.50.1820">
    <property type="entry name" value="alpha/beta hydrolase"/>
    <property type="match status" value="1"/>
</dbReference>
<comment type="similarity">
    <text evidence="1">Belongs to the putative lipase ROG1 family.</text>
</comment>
<dbReference type="InterPro" id="IPR007751">
    <property type="entry name" value="DUF676_lipase-like"/>
</dbReference>
<evidence type="ECO:0000313" key="5">
    <source>
        <dbReference type="Proteomes" id="UP001222932"/>
    </source>
</evidence>
<evidence type="ECO:0000256" key="1">
    <source>
        <dbReference type="ARBA" id="ARBA00007920"/>
    </source>
</evidence>
<dbReference type="InterPro" id="IPR029058">
    <property type="entry name" value="AB_hydrolase_fold"/>
</dbReference>
<keyword evidence="5" id="KW-1185">Reference proteome</keyword>
<feature type="compositionally biased region" description="Basic and acidic residues" evidence="2">
    <location>
        <begin position="184"/>
        <end position="193"/>
    </location>
</feature>
<dbReference type="Proteomes" id="UP001222932">
    <property type="component" value="Unassembled WGS sequence"/>
</dbReference>
<protein>
    <recommendedName>
        <fullName evidence="3">DUF676 domain-containing protein</fullName>
    </recommendedName>
</protein>
<feature type="domain" description="DUF676" evidence="3">
    <location>
        <begin position="16"/>
        <end position="143"/>
    </location>
</feature>
<sequence length="399" mass="43438">MTDEKEPAYKPDLLVLVWVHGFKGNDVTFEGFPSRIVRILEDTHPSLQVQSHVFPAYETRGELSAATENFVQWLATKVVELENGDGRGRGAGSARVVLMGHSMGGLLIADATSRVAATTRPDDPMWPNVVATLAFDTPYLGLHPHVFKHGFSTAAGHIETARSVGSALAMLSPLAAGFGFGKAKQAEERRKKEEEEEEEEEEEARTRDQQPQPQQSWWNAKAAVGIGAIAVAGAAAGTAYFRRDDLATGWKWGAEHMTFVRNLWDQPGMRSRLDRIAELQNSRNVSFANFYTSLPACASHLGRRTFAILPSPSEAIAAHWMAAVNTLAKDEVSAHMGMFNPRHNDGFYDLGLATVRVIAARLEEEGIRRAGGAHGDAENVSEKMGPAVGSAENPVLVDI</sequence>